<gene>
    <name evidence="9" type="primary">lnt</name>
    <name evidence="11" type="ORF">SAMN05444391_1217</name>
</gene>
<dbReference type="InterPro" id="IPR003010">
    <property type="entry name" value="C-N_Hydrolase"/>
</dbReference>
<dbReference type="CDD" id="cd07571">
    <property type="entry name" value="ALP_N-acyl_transferase"/>
    <property type="match status" value="1"/>
</dbReference>
<comment type="subcellular location">
    <subcellularLocation>
        <location evidence="1 9">Cell membrane</location>
        <topology evidence="1 9">Multi-pass membrane protein</topology>
    </subcellularLocation>
</comment>
<evidence type="ECO:0000259" key="10">
    <source>
        <dbReference type="PROSITE" id="PS50263"/>
    </source>
</evidence>
<dbReference type="GO" id="GO:0042158">
    <property type="term" value="P:lipoprotein biosynthetic process"/>
    <property type="evidence" value="ECO:0007669"/>
    <property type="project" value="UniProtKB-UniRule"/>
</dbReference>
<feature type="transmembrane region" description="Helical" evidence="9">
    <location>
        <begin position="127"/>
        <end position="145"/>
    </location>
</feature>
<comment type="catalytic activity">
    <reaction evidence="9">
        <text>N-terminal S-1,2-diacyl-sn-glyceryl-L-cysteinyl-[lipoprotein] + a glycerophospholipid = N-acyl-S-1,2-diacyl-sn-glyceryl-L-cysteinyl-[lipoprotein] + a 2-acyl-sn-glycero-3-phospholipid + H(+)</text>
        <dbReference type="Rhea" id="RHEA:48228"/>
        <dbReference type="Rhea" id="RHEA-COMP:14681"/>
        <dbReference type="Rhea" id="RHEA-COMP:14684"/>
        <dbReference type="ChEBI" id="CHEBI:15378"/>
        <dbReference type="ChEBI" id="CHEBI:136912"/>
        <dbReference type="ChEBI" id="CHEBI:140656"/>
        <dbReference type="ChEBI" id="CHEBI:140657"/>
        <dbReference type="ChEBI" id="CHEBI:140660"/>
        <dbReference type="EC" id="2.3.1.269"/>
    </reaction>
</comment>
<evidence type="ECO:0000256" key="5">
    <source>
        <dbReference type="ARBA" id="ARBA00022692"/>
    </source>
</evidence>
<feature type="transmembrane region" description="Helical" evidence="9">
    <location>
        <begin position="152"/>
        <end position="172"/>
    </location>
</feature>
<comment type="similarity">
    <text evidence="2 9">Belongs to the CN hydrolase family. Apolipoprotein N-acyltransferase subfamily.</text>
</comment>
<dbReference type="PANTHER" id="PTHR38686">
    <property type="entry name" value="APOLIPOPROTEIN N-ACYLTRANSFERASE"/>
    <property type="match status" value="1"/>
</dbReference>
<dbReference type="STRING" id="381751.SAMN05444391_1217"/>
<comment type="caution">
    <text evidence="9">Lacks conserved residue(s) required for the propagation of feature annotation.</text>
</comment>
<accession>A0A1M6SY91</accession>
<dbReference type="InterPro" id="IPR036526">
    <property type="entry name" value="C-N_Hydrolase_sf"/>
</dbReference>
<dbReference type="RefSeq" id="WP_079654321.1">
    <property type="nucleotide sequence ID" value="NZ_LT670846.1"/>
</dbReference>
<dbReference type="UniPathway" id="UPA00666"/>
<dbReference type="InterPro" id="IPR004563">
    <property type="entry name" value="Apolipo_AcylTrfase"/>
</dbReference>
<proteinExistence type="inferred from homology"/>
<evidence type="ECO:0000256" key="6">
    <source>
        <dbReference type="ARBA" id="ARBA00022989"/>
    </source>
</evidence>
<evidence type="ECO:0000256" key="4">
    <source>
        <dbReference type="ARBA" id="ARBA00022679"/>
    </source>
</evidence>
<dbReference type="GO" id="GO:0005886">
    <property type="term" value="C:plasma membrane"/>
    <property type="evidence" value="ECO:0007669"/>
    <property type="project" value="UniProtKB-SubCell"/>
</dbReference>
<evidence type="ECO:0000256" key="3">
    <source>
        <dbReference type="ARBA" id="ARBA00022475"/>
    </source>
</evidence>
<dbReference type="HAMAP" id="MF_01148">
    <property type="entry name" value="Lnt"/>
    <property type="match status" value="1"/>
</dbReference>
<dbReference type="NCBIfam" id="TIGR00546">
    <property type="entry name" value="lnt"/>
    <property type="match status" value="1"/>
</dbReference>
<dbReference type="OrthoDB" id="9811121at2"/>
<dbReference type="Pfam" id="PF20154">
    <property type="entry name" value="LNT_N"/>
    <property type="match status" value="1"/>
</dbReference>
<keyword evidence="11" id="KW-0449">Lipoprotein</keyword>
<dbReference type="Pfam" id="PF00795">
    <property type="entry name" value="CN_hydrolase"/>
    <property type="match status" value="1"/>
</dbReference>
<dbReference type="Proteomes" id="UP000189810">
    <property type="component" value="Chromosome I"/>
</dbReference>
<organism evidence="11 12">
    <name type="scientific">Thermocrinis minervae</name>
    <dbReference type="NCBI Taxonomy" id="381751"/>
    <lineage>
        <taxon>Bacteria</taxon>
        <taxon>Pseudomonadati</taxon>
        <taxon>Aquificota</taxon>
        <taxon>Aquificia</taxon>
        <taxon>Aquificales</taxon>
        <taxon>Aquificaceae</taxon>
        <taxon>Thermocrinis</taxon>
    </lineage>
</organism>
<feature type="transmembrane region" description="Helical" evidence="9">
    <location>
        <begin position="52"/>
        <end position="70"/>
    </location>
</feature>
<feature type="transmembrane region" description="Helical" evidence="9">
    <location>
        <begin position="82"/>
        <end position="102"/>
    </location>
</feature>
<evidence type="ECO:0000256" key="8">
    <source>
        <dbReference type="ARBA" id="ARBA00023315"/>
    </source>
</evidence>
<evidence type="ECO:0000256" key="9">
    <source>
        <dbReference type="HAMAP-Rule" id="MF_01148"/>
    </source>
</evidence>
<keyword evidence="8 9" id="KW-0012">Acyltransferase</keyword>
<comment type="pathway">
    <text evidence="9">Protein modification; lipoprotein biosynthesis (N-acyl transfer).</text>
</comment>
<name>A0A1M6SY91_9AQUI</name>
<evidence type="ECO:0000256" key="7">
    <source>
        <dbReference type="ARBA" id="ARBA00023136"/>
    </source>
</evidence>
<protein>
    <recommendedName>
        <fullName evidence="9">Apolipoprotein N-acyltransferase</fullName>
        <shortName evidence="9">ALP N-acyltransferase</shortName>
        <ecNumber evidence="9">2.3.1.269</ecNumber>
    </recommendedName>
</protein>
<reference evidence="11 12" key="1">
    <citation type="submission" date="2016-11" db="EMBL/GenBank/DDBJ databases">
        <authorList>
            <person name="Jaros S."/>
            <person name="Januszkiewicz K."/>
            <person name="Wedrychowicz H."/>
        </authorList>
    </citation>
    <scope>NUCLEOTIDE SEQUENCE [LARGE SCALE GENOMIC DNA]</scope>
    <source>
        <strain evidence="11 12">DSM 19557</strain>
    </source>
</reference>
<keyword evidence="7 9" id="KW-0472">Membrane</keyword>
<keyword evidence="5 9" id="KW-0812">Transmembrane</keyword>
<dbReference type="InterPro" id="IPR045378">
    <property type="entry name" value="LNT_N"/>
</dbReference>
<evidence type="ECO:0000256" key="1">
    <source>
        <dbReference type="ARBA" id="ARBA00004651"/>
    </source>
</evidence>
<dbReference type="AlphaFoldDB" id="A0A1M6SY91"/>
<evidence type="ECO:0000256" key="2">
    <source>
        <dbReference type="ARBA" id="ARBA00010065"/>
    </source>
</evidence>
<dbReference type="GO" id="GO:0016410">
    <property type="term" value="F:N-acyltransferase activity"/>
    <property type="evidence" value="ECO:0007669"/>
    <property type="project" value="UniProtKB-UniRule"/>
</dbReference>
<comment type="function">
    <text evidence="9">Catalyzes the phospholipid dependent N-acylation of the N-terminal cysteine of apolipoprotein, the last step in lipoprotein maturation.</text>
</comment>
<dbReference type="PANTHER" id="PTHR38686:SF1">
    <property type="entry name" value="APOLIPOPROTEIN N-ACYLTRANSFERASE"/>
    <property type="match status" value="1"/>
</dbReference>
<dbReference type="PROSITE" id="PS50263">
    <property type="entry name" value="CN_HYDROLASE"/>
    <property type="match status" value="1"/>
</dbReference>
<dbReference type="EC" id="2.3.1.269" evidence="9"/>
<keyword evidence="3 9" id="KW-1003">Cell membrane</keyword>
<keyword evidence="4 9" id="KW-0808">Transferase</keyword>
<dbReference type="Gene3D" id="3.60.110.10">
    <property type="entry name" value="Carbon-nitrogen hydrolase"/>
    <property type="match status" value="1"/>
</dbReference>
<dbReference type="SUPFAM" id="SSF56317">
    <property type="entry name" value="Carbon-nitrogen hydrolase"/>
    <property type="match status" value="1"/>
</dbReference>
<evidence type="ECO:0000313" key="12">
    <source>
        <dbReference type="Proteomes" id="UP000189810"/>
    </source>
</evidence>
<keyword evidence="12" id="KW-1185">Reference proteome</keyword>
<keyword evidence="6 9" id="KW-1133">Transmembrane helix</keyword>
<dbReference type="EMBL" id="LT670846">
    <property type="protein sequence ID" value="SHK49675.1"/>
    <property type="molecule type" value="Genomic_DNA"/>
</dbReference>
<feature type="domain" description="CN hydrolase" evidence="10">
    <location>
        <begin position="212"/>
        <end position="450"/>
    </location>
</feature>
<feature type="transmembrane region" description="Helical" evidence="9">
    <location>
        <begin position="178"/>
        <end position="195"/>
    </location>
</feature>
<evidence type="ECO:0000313" key="11">
    <source>
        <dbReference type="EMBL" id="SHK49675.1"/>
    </source>
</evidence>
<sequence length="452" mass="51694">MWNSPAELRSKVKASLFALLAGFSLFLPFSKYELWFTMPVGMFLLLLRKEGYIWLLAGLAFFFLSLECASIPMVKYAGLNPVVAYSLVFFLAFFLSLLQFYFPVRLFKNRDVLLILAFCGIEILRSYFPYGGFPWLISGIVLSYVPVAKYSLYYLTVYGASLVLWFFVLALLGRRFKYALILVLFPFALGTVQLLKLNREYGRGKELYIAVVQTAVPQDVKLNWQSFEKYTPEILAMVKGAVERGAKVILLPETALPLFFDLEDPTIQELYQLSQKSAIVFGIVDLRNSKNKVEPYNSVYLFYKGKVENYDKVRLMPVGEYVPFPFGFLKDLVPAISGLDYQPGKELKPLEVDGVKMATPVCFEIAYWDLVKRLSRDAKLIAVLTNDGWFDDSQCASQHFRWAVVRALENGLPVLWVNNSGYSAYIDHMGNVVKQLPYSKRSILFVHVRIKD</sequence>